<comment type="caution">
    <text evidence="3">The sequence shown here is derived from an EMBL/GenBank/DDBJ whole genome shotgun (WGS) entry which is preliminary data.</text>
</comment>
<feature type="region of interest" description="Disordered" evidence="1">
    <location>
        <begin position="33"/>
        <end position="52"/>
    </location>
</feature>
<evidence type="ECO:0000256" key="2">
    <source>
        <dbReference type="SAM" id="Phobius"/>
    </source>
</evidence>
<dbReference type="Proteomes" id="UP001185012">
    <property type="component" value="Unassembled WGS sequence"/>
</dbReference>
<sequence length="229" mass="25920">MANIHDRSPEIYGYLSPRHRSLNRQFGGIPARKRSRLEKQTNQRKKGKMNMENTTTGRSALPWLVGCGGLILLLCVAAVALFVMNVDKIEQSFGESLLGSFEEWGEWGDWGVQSPNEMSEKAIAFVEDEGLVKADETLLGYYDKYGDRTEVAVLTDGAIRYYKNGRVTDVPLKKVDAIKHHERENWGETVDVILIRYDGGKQMKVEVLETEGGATLYEMTKDAWKEAKR</sequence>
<keyword evidence="2" id="KW-0812">Transmembrane</keyword>
<reference evidence="3 4" key="1">
    <citation type="submission" date="2023-07" db="EMBL/GenBank/DDBJ databases">
        <title>Genomic Encyclopedia of Type Strains, Phase IV (KMG-IV): sequencing the most valuable type-strain genomes for metagenomic binning, comparative biology and taxonomic classification.</title>
        <authorList>
            <person name="Goeker M."/>
        </authorList>
    </citation>
    <scope>NUCLEOTIDE SEQUENCE [LARGE SCALE GENOMIC DNA]</scope>
    <source>
        <strain evidence="3 4">DSM 45903</strain>
    </source>
</reference>
<evidence type="ECO:0000313" key="3">
    <source>
        <dbReference type="EMBL" id="MDR6225652.1"/>
    </source>
</evidence>
<keyword evidence="2" id="KW-1133">Transmembrane helix</keyword>
<keyword evidence="4" id="KW-1185">Reference proteome</keyword>
<feature type="transmembrane region" description="Helical" evidence="2">
    <location>
        <begin position="60"/>
        <end position="83"/>
    </location>
</feature>
<dbReference type="RefSeq" id="WP_309864612.1">
    <property type="nucleotide sequence ID" value="NZ_JAVDQG010000003.1"/>
</dbReference>
<protein>
    <submittedName>
        <fullName evidence="3">Uncharacterized protein</fullName>
    </submittedName>
</protein>
<keyword evidence="2" id="KW-0472">Membrane</keyword>
<gene>
    <name evidence="3" type="ORF">JOE21_001650</name>
</gene>
<proteinExistence type="predicted"/>
<accession>A0ABU1IM72</accession>
<organism evidence="3 4">
    <name type="scientific">Desmospora profundinema</name>
    <dbReference type="NCBI Taxonomy" id="1571184"/>
    <lineage>
        <taxon>Bacteria</taxon>
        <taxon>Bacillati</taxon>
        <taxon>Bacillota</taxon>
        <taxon>Bacilli</taxon>
        <taxon>Bacillales</taxon>
        <taxon>Thermoactinomycetaceae</taxon>
        <taxon>Desmospora</taxon>
    </lineage>
</organism>
<feature type="compositionally biased region" description="Basic residues" evidence="1">
    <location>
        <begin position="33"/>
        <end position="48"/>
    </location>
</feature>
<dbReference type="EMBL" id="JAVDQG010000003">
    <property type="protein sequence ID" value="MDR6225652.1"/>
    <property type="molecule type" value="Genomic_DNA"/>
</dbReference>
<evidence type="ECO:0000313" key="4">
    <source>
        <dbReference type="Proteomes" id="UP001185012"/>
    </source>
</evidence>
<name>A0ABU1IM72_9BACL</name>
<evidence type="ECO:0000256" key="1">
    <source>
        <dbReference type="SAM" id="MobiDB-lite"/>
    </source>
</evidence>